<accession>A0AB34K2U0</accession>
<dbReference type="EMBL" id="JBGBPQ010000002">
    <property type="protein sequence ID" value="KAL1528828.1"/>
    <property type="molecule type" value="Genomic_DNA"/>
</dbReference>
<comment type="similarity">
    <text evidence="4">Belongs to the PP2C family.</text>
</comment>
<dbReference type="PROSITE" id="PS01032">
    <property type="entry name" value="PPM_1"/>
    <property type="match status" value="1"/>
</dbReference>
<dbReference type="Proteomes" id="UP001515480">
    <property type="component" value="Unassembled WGS sequence"/>
</dbReference>
<dbReference type="AlphaFoldDB" id="A0AB34K2U0"/>
<dbReference type="SUPFAM" id="SSF81606">
    <property type="entry name" value="PP2C-like"/>
    <property type="match status" value="1"/>
</dbReference>
<dbReference type="InterPro" id="IPR001932">
    <property type="entry name" value="PPM-type_phosphatase-like_dom"/>
</dbReference>
<dbReference type="InterPro" id="IPR036457">
    <property type="entry name" value="PPM-type-like_dom_sf"/>
</dbReference>
<dbReference type="InterPro" id="IPR015655">
    <property type="entry name" value="PP2C"/>
</dbReference>
<dbReference type="InterPro" id="IPR000222">
    <property type="entry name" value="PP2C_BS"/>
</dbReference>
<name>A0AB34K2U0_PRYPA</name>
<keyword evidence="3 4" id="KW-0904">Protein phosphatase</keyword>
<evidence type="ECO:0000313" key="8">
    <source>
        <dbReference type="Proteomes" id="UP001515480"/>
    </source>
</evidence>
<keyword evidence="1" id="KW-0479">Metal-binding</keyword>
<comment type="caution">
    <text evidence="7">The sequence shown here is derived from an EMBL/GenBank/DDBJ whole genome shotgun (WGS) entry which is preliminary data.</text>
</comment>
<protein>
    <recommendedName>
        <fullName evidence="6">PPM-type phosphatase domain-containing protein</fullName>
    </recommendedName>
</protein>
<feature type="compositionally biased region" description="Basic and acidic residues" evidence="5">
    <location>
        <begin position="281"/>
        <end position="290"/>
    </location>
</feature>
<evidence type="ECO:0000256" key="2">
    <source>
        <dbReference type="ARBA" id="ARBA00022801"/>
    </source>
</evidence>
<dbReference type="SMART" id="SM00332">
    <property type="entry name" value="PP2Cc"/>
    <property type="match status" value="1"/>
</dbReference>
<evidence type="ECO:0000256" key="1">
    <source>
        <dbReference type="ARBA" id="ARBA00022723"/>
    </source>
</evidence>
<feature type="domain" description="PPM-type phosphatase" evidence="6">
    <location>
        <begin position="25"/>
        <end position="321"/>
    </location>
</feature>
<gene>
    <name evidence="7" type="ORF">AB1Y20_010151</name>
</gene>
<sequence>MGNFLDTPIVEKETEVGEEPSKGLKYGLSAMQGWRAQMEDDHVQLLNLPEIPELSLFGVYDGHGGDMVAHYAAKHLPSFLLKTELLQPGMPDEAFVVKAKEAFEVSLLQIDDVLRQLPEVENGQDQSGSTSVMTLVGPRHIVCANTGDSRAVLARGGQAVTLSNDHKPFLPVEKERIEKAGGQVKFNRVNGDLAVSRALGDFAYKRSPNVSFKEQAVTAFPEVIIEERDKDKDQFIILACDGIWDVMSSQEVVDKVLDLLRNGRPSDPPEEDVAMNEEEGAEPKPPREKRPWDLGAVCEALIDHCLQLGSRDNMSVIIVLMDPALTPIPDS</sequence>
<evidence type="ECO:0000256" key="5">
    <source>
        <dbReference type="SAM" id="MobiDB-lite"/>
    </source>
</evidence>
<evidence type="ECO:0000256" key="3">
    <source>
        <dbReference type="ARBA" id="ARBA00022912"/>
    </source>
</evidence>
<proteinExistence type="inferred from homology"/>
<dbReference type="GO" id="GO:0004722">
    <property type="term" value="F:protein serine/threonine phosphatase activity"/>
    <property type="evidence" value="ECO:0007669"/>
    <property type="project" value="InterPro"/>
</dbReference>
<reference evidence="7 8" key="1">
    <citation type="journal article" date="2024" name="Science">
        <title>Giant polyketide synthase enzymes in the biosynthesis of giant marine polyether toxins.</title>
        <authorList>
            <person name="Fallon T.R."/>
            <person name="Shende V.V."/>
            <person name="Wierzbicki I.H."/>
            <person name="Pendleton A.L."/>
            <person name="Watervoot N.F."/>
            <person name="Auber R.P."/>
            <person name="Gonzalez D.J."/>
            <person name="Wisecaver J.H."/>
            <person name="Moore B.S."/>
        </authorList>
    </citation>
    <scope>NUCLEOTIDE SEQUENCE [LARGE SCALE GENOMIC DNA]</scope>
    <source>
        <strain evidence="7 8">12B1</strain>
    </source>
</reference>
<dbReference type="PANTHER" id="PTHR47992">
    <property type="entry name" value="PROTEIN PHOSPHATASE"/>
    <property type="match status" value="1"/>
</dbReference>
<feature type="region of interest" description="Disordered" evidence="5">
    <location>
        <begin position="263"/>
        <end position="290"/>
    </location>
</feature>
<keyword evidence="8" id="KW-1185">Reference proteome</keyword>
<evidence type="ECO:0000259" key="6">
    <source>
        <dbReference type="PROSITE" id="PS51746"/>
    </source>
</evidence>
<evidence type="ECO:0000256" key="4">
    <source>
        <dbReference type="RuleBase" id="RU003465"/>
    </source>
</evidence>
<dbReference type="GO" id="GO:0046872">
    <property type="term" value="F:metal ion binding"/>
    <property type="evidence" value="ECO:0007669"/>
    <property type="project" value="UniProtKB-KW"/>
</dbReference>
<feature type="compositionally biased region" description="Acidic residues" evidence="5">
    <location>
        <begin position="268"/>
        <end position="280"/>
    </location>
</feature>
<dbReference type="CDD" id="cd00143">
    <property type="entry name" value="PP2Cc"/>
    <property type="match status" value="1"/>
</dbReference>
<dbReference type="Gene3D" id="3.60.40.10">
    <property type="entry name" value="PPM-type phosphatase domain"/>
    <property type="match status" value="1"/>
</dbReference>
<keyword evidence="2 4" id="KW-0378">Hydrolase</keyword>
<organism evidence="7 8">
    <name type="scientific">Prymnesium parvum</name>
    <name type="common">Toxic golden alga</name>
    <dbReference type="NCBI Taxonomy" id="97485"/>
    <lineage>
        <taxon>Eukaryota</taxon>
        <taxon>Haptista</taxon>
        <taxon>Haptophyta</taxon>
        <taxon>Prymnesiophyceae</taxon>
        <taxon>Prymnesiales</taxon>
        <taxon>Prymnesiaceae</taxon>
        <taxon>Prymnesium</taxon>
    </lineage>
</organism>
<evidence type="ECO:0000313" key="7">
    <source>
        <dbReference type="EMBL" id="KAL1528828.1"/>
    </source>
</evidence>
<dbReference type="Pfam" id="PF00481">
    <property type="entry name" value="PP2C"/>
    <property type="match status" value="1"/>
</dbReference>
<dbReference type="PROSITE" id="PS51746">
    <property type="entry name" value="PPM_2"/>
    <property type="match status" value="1"/>
</dbReference>